<dbReference type="AlphaFoldDB" id="A0A2N6KK59"/>
<keyword evidence="4 6" id="KW-1133">Transmembrane helix</keyword>
<keyword evidence="3 6" id="KW-0812">Transmembrane</keyword>
<dbReference type="EMBL" id="NMQA01000049">
    <property type="protein sequence ID" value="PMB00083.1"/>
    <property type="molecule type" value="Genomic_DNA"/>
</dbReference>
<evidence type="ECO:0000256" key="4">
    <source>
        <dbReference type="ARBA" id="ARBA00022989"/>
    </source>
</evidence>
<proteinExistence type="inferred from homology"/>
<keyword evidence="5 6" id="KW-0472">Membrane</keyword>
<dbReference type="Pfam" id="PF01594">
    <property type="entry name" value="AI-2E_transport"/>
    <property type="match status" value="1"/>
</dbReference>
<comment type="subcellular location">
    <subcellularLocation>
        <location evidence="1">Membrane</location>
        <topology evidence="1">Multi-pass membrane protein</topology>
    </subcellularLocation>
</comment>
<name>A0A2N6KK59_9CYAN</name>
<accession>A0A2N6KK59</accession>
<protein>
    <recommendedName>
        <fullName evidence="9">AI-2E family transporter</fullName>
    </recommendedName>
</protein>
<evidence type="ECO:0008006" key="9">
    <source>
        <dbReference type="Google" id="ProtNLM"/>
    </source>
</evidence>
<evidence type="ECO:0000256" key="3">
    <source>
        <dbReference type="ARBA" id="ARBA00022692"/>
    </source>
</evidence>
<comment type="caution">
    <text evidence="7">The sequence shown here is derived from an EMBL/GenBank/DDBJ whole genome shotgun (WGS) entry which is preliminary data.</text>
</comment>
<organism evidence="7 8">
    <name type="scientific">Fischerella thermalis CCMEE 5268</name>
    <dbReference type="NCBI Taxonomy" id="2019662"/>
    <lineage>
        <taxon>Bacteria</taxon>
        <taxon>Bacillati</taxon>
        <taxon>Cyanobacteriota</taxon>
        <taxon>Cyanophyceae</taxon>
        <taxon>Nostocales</taxon>
        <taxon>Hapalosiphonaceae</taxon>
        <taxon>Fischerella</taxon>
    </lineage>
</organism>
<sequence length="118" mass="13434">MKIFLSCQKNLFIKNKIDFSYFYKVIAIFTTTQSWVVILKVVIACIIIQQIQDNFVSPKFMGNALEISPVILLLALFIAERVAGLLGVFLSIPIAEMIAAWLRLENLEEQQSLPEEVQ</sequence>
<evidence type="ECO:0000256" key="5">
    <source>
        <dbReference type="ARBA" id="ARBA00023136"/>
    </source>
</evidence>
<evidence type="ECO:0000313" key="7">
    <source>
        <dbReference type="EMBL" id="PMB00083.1"/>
    </source>
</evidence>
<dbReference type="InterPro" id="IPR002549">
    <property type="entry name" value="AI-2E-like"/>
</dbReference>
<dbReference type="GO" id="GO:0016020">
    <property type="term" value="C:membrane"/>
    <property type="evidence" value="ECO:0007669"/>
    <property type="project" value="UniProtKB-SubCell"/>
</dbReference>
<comment type="similarity">
    <text evidence="2">Belongs to the autoinducer-2 exporter (AI-2E) (TC 2.A.86) family.</text>
</comment>
<dbReference type="Proteomes" id="UP000235025">
    <property type="component" value="Unassembled WGS sequence"/>
</dbReference>
<gene>
    <name evidence="7" type="ORF">CEN50_04610</name>
</gene>
<evidence type="ECO:0000256" key="2">
    <source>
        <dbReference type="ARBA" id="ARBA00009773"/>
    </source>
</evidence>
<evidence type="ECO:0000256" key="1">
    <source>
        <dbReference type="ARBA" id="ARBA00004141"/>
    </source>
</evidence>
<reference evidence="7 8" key="1">
    <citation type="submission" date="2017-07" db="EMBL/GenBank/DDBJ databases">
        <title>Genomes of Fischerella (Mastigocladus) sp. strains.</title>
        <authorList>
            <person name="Miller S.R."/>
        </authorList>
    </citation>
    <scope>NUCLEOTIDE SEQUENCE [LARGE SCALE GENOMIC DNA]</scope>
    <source>
        <strain evidence="7 8">CCMEE 5268</strain>
    </source>
</reference>
<evidence type="ECO:0000256" key="6">
    <source>
        <dbReference type="SAM" id="Phobius"/>
    </source>
</evidence>
<evidence type="ECO:0000313" key="8">
    <source>
        <dbReference type="Proteomes" id="UP000235025"/>
    </source>
</evidence>
<feature type="transmembrane region" description="Helical" evidence="6">
    <location>
        <begin position="60"/>
        <end position="79"/>
    </location>
</feature>
<dbReference type="RefSeq" id="WP_102171655.1">
    <property type="nucleotide sequence ID" value="NZ_NMQA01000049.1"/>
</dbReference>
<feature type="transmembrane region" description="Helical" evidence="6">
    <location>
        <begin position="21"/>
        <end position="48"/>
    </location>
</feature>